<comment type="similarity">
    <text evidence="1 2">Belongs to the small heat shock protein (HSP20) family.</text>
</comment>
<accession>A0A218NM22</accession>
<dbReference type="PANTHER" id="PTHR11527">
    <property type="entry name" value="HEAT-SHOCK PROTEIN 20 FAMILY MEMBER"/>
    <property type="match status" value="1"/>
</dbReference>
<dbReference type="AlphaFoldDB" id="A0A218NM22"/>
<dbReference type="PROSITE" id="PS01031">
    <property type="entry name" value="SHSP"/>
    <property type="match status" value="1"/>
</dbReference>
<dbReference type="Proteomes" id="UP000197679">
    <property type="component" value="Chromosome"/>
</dbReference>
<organism evidence="4 5">
    <name type="scientific">Candidatus Mancarchaeum acidiphilum</name>
    <dbReference type="NCBI Taxonomy" id="1920749"/>
    <lineage>
        <taxon>Archaea</taxon>
        <taxon>Candidatus Micrarchaeota</taxon>
        <taxon>Candidatus Mancarchaeum</taxon>
    </lineage>
</organism>
<evidence type="ECO:0000256" key="2">
    <source>
        <dbReference type="RuleBase" id="RU003616"/>
    </source>
</evidence>
<dbReference type="KEGG" id="marh:Mia14_0178"/>
<evidence type="ECO:0000259" key="3">
    <source>
        <dbReference type="PROSITE" id="PS01031"/>
    </source>
</evidence>
<dbReference type="RefSeq" id="WP_088819680.1">
    <property type="nucleotide sequence ID" value="NZ_CP019964.1"/>
</dbReference>
<dbReference type="Gene3D" id="2.60.40.790">
    <property type="match status" value="1"/>
</dbReference>
<proteinExistence type="inferred from homology"/>
<dbReference type="InterPro" id="IPR031107">
    <property type="entry name" value="Small_HSP"/>
</dbReference>
<dbReference type="GeneID" id="33313736"/>
<dbReference type="SUPFAM" id="SSF49764">
    <property type="entry name" value="HSP20-like chaperones"/>
    <property type="match status" value="1"/>
</dbReference>
<dbReference type="EMBL" id="CP019964">
    <property type="protein sequence ID" value="ASI13514.1"/>
    <property type="molecule type" value="Genomic_DNA"/>
</dbReference>
<dbReference type="CDD" id="cd06464">
    <property type="entry name" value="ACD_sHsps-like"/>
    <property type="match status" value="1"/>
</dbReference>
<reference evidence="4 5" key="1">
    <citation type="journal article" date="2017" name="Nat. Commun.">
        <title>'ARMAN' archaea depend on association with euryarchaeal host in culture and in situ.</title>
        <authorList>
            <person name="Golyshina O."/>
            <person name="Toshchakov S."/>
            <person name="Makarova K."/>
            <person name="Gavrilov S."/>
            <person name="Korzhenkov A."/>
            <person name="La Cono V."/>
            <person name="Arcadi E."/>
            <person name="Nechitaylo T."/>
            <person name="Ferrer M."/>
            <person name="Kublanov I."/>
            <person name="Wolf Y."/>
            <person name="Yakimov M."/>
            <person name="Golyshin P."/>
            <person name="Slesarev A."/>
            <person name="Kozyavkin S."/>
        </authorList>
    </citation>
    <scope>NUCLEOTIDE SEQUENCE [LARGE SCALE GENOMIC DNA]</scope>
    <source>
        <strain evidence="4 5">Mia14</strain>
    </source>
</reference>
<dbReference type="InterPro" id="IPR008978">
    <property type="entry name" value="HSP20-like_chaperone"/>
</dbReference>
<feature type="domain" description="SHSP" evidence="3">
    <location>
        <begin position="42"/>
        <end position="152"/>
    </location>
</feature>
<dbReference type="OrthoDB" id="198277at2157"/>
<evidence type="ECO:0000313" key="5">
    <source>
        <dbReference type="Proteomes" id="UP000197679"/>
    </source>
</evidence>
<dbReference type="Pfam" id="PF00011">
    <property type="entry name" value="HSP20"/>
    <property type="match status" value="1"/>
</dbReference>
<name>A0A218NM22_9ARCH</name>
<evidence type="ECO:0000256" key="1">
    <source>
        <dbReference type="PROSITE-ProRule" id="PRU00285"/>
    </source>
</evidence>
<keyword evidence="5" id="KW-1185">Reference proteome</keyword>
<dbReference type="InterPro" id="IPR002068">
    <property type="entry name" value="A-crystallin/Hsp20_dom"/>
</dbReference>
<sequence>MENKKEENRVKLYDPFDVFSGMDRFMRSALWSLHPERYFDIAENGFNIPDADIIDKGDSLQIKLDMPGVDKKNLDLKVKSDRIIVKAEKSENKEIEKKNYYSKERASIGYYREISLPEEVKSETAKAKYENGTLTINVDKSDRAKENSIKIE</sequence>
<protein>
    <submittedName>
        <fullName evidence="4">Chaperonin Hsp20</fullName>
    </submittedName>
</protein>
<evidence type="ECO:0000313" key="4">
    <source>
        <dbReference type="EMBL" id="ASI13514.1"/>
    </source>
</evidence>
<gene>
    <name evidence="4" type="ORF">Mia14_0178</name>
</gene>